<gene>
    <name evidence="1" type="ORF">CK203_113693</name>
</gene>
<protein>
    <recommendedName>
        <fullName evidence="3">Retrotransposon gag domain-containing protein</fullName>
    </recommendedName>
</protein>
<dbReference type="EMBL" id="QGNW01002330">
    <property type="protein sequence ID" value="RVW20891.1"/>
    <property type="molecule type" value="Genomic_DNA"/>
</dbReference>
<comment type="caution">
    <text evidence="1">The sequence shown here is derived from an EMBL/GenBank/DDBJ whole genome shotgun (WGS) entry which is preliminary data.</text>
</comment>
<dbReference type="PANTHER" id="PTHR33240">
    <property type="entry name" value="OS08G0508500 PROTEIN"/>
    <property type="match status" value="1"/>
</dbReference>
<name>A0A438CCD1_VITVI</name>
<evidence type="ECO:0000313" key="1">
    <source>
        <dbReference type="EMBL" id="RVW20891.1"/>
    </source>
</evidence>
<sequence>MQESESLREFVKRFGQVVVQVESYNMDDVLQIFKRSICPGTPFFKSLANKPLVSMDDLFKRANKYSMLEDDVRAATQSLQYLVEKLMRAGYLRHYILSEGKNGESSRNPVTTAPATSAPLRVVINYIHGGPLDEEYNSKRKRQRLLRAASMREQVSSIRPGLTCRSMRPIDGTITFPLVDSYWIVQPHRNALILTLRVNDFDAGPVTLNVQFSIVEDISPFNAILGGTWLHDMKVIPFTYHQMVSYLTLNVQFSIVEDLSPFNAILGRTWFHDMKSIPSTYHQIVSYLTEDGQIDLYGSQLAAQQCYQVARDAESSNDNEPPLEIAIATDQ</sequence>
<dbReference type="PANTHER" id="PTHR33240:SF8">
    <property type="entry name" value="OS03G0439900 PROTEIN"/>
    <property type="match status" value="1"/>
</dbReference>
<evidence type="ECO:0008006" key="3">
    <source>
        <dbReference type="Google" id="ProtNLM"/>
    </source>
</evidence>
<proteinExistence type="predicted"/>
<organism evidence="1 2">
    <name type="scientific">Vitis vinifera</name>
    <name type="common">Grape</name>
    <dbReference type="NCBI Taxonomy" id="29760"/>
    <lineage>
        <taxon>Eukaryota</taxon>
        <taxon>Viridiplantae</taxon>
        <taxon>Streptophyta</taxon>
        <taxon>Embryophyta</taxon>
        <taxon>Tracheophyta</taxon>
        <taxon>Spermatophyta</taxon>
        <taxon>Magnoliopsida</taxon>
        <taxon>eudicotyledons</taxon>
        <taxon>Gunneridae</taxon>
        <taxon>Pentapetalae</taxon>
        <taxon>rosids</taxon>
        <taxon>Vitales</taxon>
        <taxon>Vitaceae</taxon>
        <taxon>Viteae</taxon>
        <taxon>Vitis</taxon>
    </lineage>
</organism>
<dbReference type="Proteomes" id="UP000288805">
    <property type="component" value="Unassembled WGS sequence"/>
</dbReference>
<evidence type="ECO:0000313" key="2">
    <source>
        <dbReference type="Proteomes" id="UP000288805"/>
    </source>
</evidence>
<accession>A0A438CCD1</accession>
<reference evidence="1 2" key="1">
    <citation type="journal article" date="2018" name="PLoS Genet.">
        <title>Population sequencing reveals clonal diversity and ancestral inbreeding in the grapevine cultivar Chardonnay.</title>
        <authorList>
            <person name="Roach M.J."/>
            <person name="Johnson D.L."/>
            <person name="Bohlmann J."/>
            <person name="van Vuuren H.J."/>
            <person name="Jones S.J."/>
            <person name="Pretorius I.S."/>
            <person name="Schmidt S.A."/>
            <person name="Borneman A.R."/>
        </authorList>
    </citation>
    <scope>NUCLEOTIDE SEQUENCE [LARGE SCALE GENOMIC DNA]</scope>
    <source>
        <strain evidence="2">cv. Chardonnay</strain>
        <tissue evidence="1">Leaf</tissue>
    </source>
</reference>
<dbReference type="AlphaFoldDB" id="A0A438CCD1"/>